<reference evidence="3" key="1">
    <citation type="submission" date="2011-10" db="EMBL/GenBank/DDBJ databases">
        <title>The complete genome of chromosome of Thermovirga lienii DSM 17291.</title>
        <authorList>
            <consortium name="US DOE Joint Genome Institute (JGI-PGF)"/>
            <person name="Lucas S."/>
            <person name="Copeland A."/>
            <person name="Lapidus A."/>
            <person name="Glavina del Rio T."/>
            <person name="Dalin E."/>
            <person name="Tice H."/>
            <person name="Bruce D."/>
            <person name="Goodwin L."/>
            <person name="Pitluck S."/>
            <person name="Peters L."/>
            <person name="Mikhailova N."/>
            <person name="Saunders E."/>
            <person name="Kyrpides N."/>
            <person name="Mavromatis K."/>
            <person name="Ivanova N."/>
            <person name="Last F.I."/>
            <person name="Brettin T."/>
            <person name="Detter J.C."/>
            <person name="Han C."/>
            <person name="Larimer F."/>
            <person name="Land M."/>
            <person name="Hauser L."/>
            <person name="Markowitz V."/>
            <person name="Cheng J.-F."/>
            <person name="Hugenholtz P."/>
            <person name="Woyke T."/>
            <person name="Wu D."/>
            <person name="Spring S."/>
            <person name="Schroeder M."/>
            <person name="Brambilla E.-M."/>
            <person name="Klenk H.-P."/>
            <person name="Eisen J.A."/>
        </authorList>
    </citation>
    <scope>NUCLEOTIDE SEQUENCE [LARGE SCALE GENOMIC DNA]</scope>
    <source>
        <strain evidence="3">ATCC BAA-1197 / DSM 17291 / Cas60314</strain>
    </source>
</reference>
<dbReference type="OrthoDB" id="9815002at2"/>
<dbReference type="InterPro" id="IPR023346">
    <property type="entry name" value="Lysozyme-like_dom_sf"/>
</dbReference>
<dbReference type="SUPFAM" id="SSF53955">
    <property type="entry name" value="Lysozyme-like"/>
    <property type="match status" value="1"/>
</dbReference>
<organism evidence="2 3">
    <name type="scientific">Thermovirga lienii (strain ATCC BAA-1197 / DSM 17291 / Cas60314)</name>
    <dbReference type="NCBI Taxonomy" id="580340"/>
    <lineage>
        <taxon>Bacteria</taxon>
        <taxon>Thermotogati</taxon>
        <taxon>Synergistota</taxon>
        <taxon>Synergistia</taxon>
        <taxon>Synergistales</taxon>
        <taxon>Thermovirgaceae</taxon>
        <taxon>Thermovirga</taxon>
    </lineage>
</organism>
<dbReference type="EMBL" id="CP003096">
    <property type="protein sequence ID" value="AER65779.1"/>
    <property type="molecule type" value="Genomic_DNA"/>
</dbReference>
<dbReference type="Pfam" id="PF01464">
    <property type="entry name" value="SLT"/>
    <property type="match status" value="1"/>
</dbReference>
<dbReference type="STRING" id="580340.Tlie_0033"/>
<accession>G7V5F2</accession>
<gene>
    <name evidence="2" type="ordered locus">Tlie_0033</name>
</gene>
<dbReference type="AlphaFoldDB" id="G7V5F2"/>
<dbReference type="Gene3D" id="1.10.530.10">
    <property type="match status" value="1"/>
</dbReference>
<sequence>MELVKAILLVAIIATSVNFTIGGVLEGSPLAVWERAKERTWRDQVVNSLDQTVVASLKDMGLAPEDLYRLYVKKPDSKIRFLWSWDKETQQKAAVLALYIKKQNPKIDALTAWREAAAFLHYSSKYNIPLSLAVAVANTESHFDPKAKSNFGAMGVMQVAWHVHYNLLMANGIKSQSELYDPEKGIAAGSLLLSRYLKHYKSTKTALKRYYGGPVGKYWAKVSRYKNKVENFVSDIEL</sequence>
<keyword evidence="3" id="KW-1185">Reference proteome</keyword>
<dbReference type="Proteomes" id="UP000005868">
    <property type="component" value="Chromosome"/>
</dbReference>
<protein>
    <submittedName>
        <fullName evidence="2">Lytic transglycosylase catalytic</fullName>
    </submittedName>
</protein>
<proteinExistence type="predicted"/>
<evidence type="ECO:0000259" key="1">
    <source>
        <dbReference type="Pfam" id="PF01464"/>
    </source>
</evidence>
<dbReference type="InterPro" id="IPR008258">
    <property type="entry name" value="Transglycosylase_SLT_dom_1"/>
</dbReference>
<feature type="domain" description="Transglycosylase SLT" evidence="1">
    <location>
        <begin position="120"/>
        <end position="218"/>
    </location>
</feature>
<dbReference type="PANTHER" id="PTHR37423:SF2">
    <property type="entry name" value="MEMBRANE-BOUND LYTIC MUREIN TRANSGLYCOSYLASE C"/>
    <property type="match status" value="1"/>
</dbReference>
<dbReference type="KEGG" id="tli:Tlie_0033"/>
<dbReference type="HOGENOM" id="CLU_1187964_0_0_0"/>
<evidence type="ECO:0000313" key="3">
    <source>
        <dbReference type="Proteomes" id="UP000005868"/>
    </source>
</evidence>
<dbReference type="eggNOG" id="COG0741">
    <property type="taxonomic scope" value="Bacteria"/>
</dbReference>
<name>G7V5F2_THELD</name>
<reference evidence="2 3" key="2">
    <citation type="journal article" date="2012" name="Stand. Genomic Sci.">
        <title>Genome sequence of the moderately thermophilic, amino-acid-degrading and sulfur-reducing bacterium Thermovirga lienii type strain (Cas60314(T)).</title>
        <authorList>
            <person name="Goker M."/>
            <person name="Saunders E."/>
            <person name="Lapidus A."/>
            <person name="Nolan M."/>
            <person name="Lucas S."/>
            <person name="Hammon N."/>
            <person name="Deshpande S."/>
            <person name="Cheng J.F."/>
            <person name="Han C."/>
            <person name="Tapia R."/>
            <person name="Goodwin L.A."/>
            <person name="Pitluck S."/>
            <person name="Liolios K."/>
            <person name="Mavromatis K."/>
            <person name="Pagani I."/>
            <person name="Ivanova N."/>
            <person name="Mikhailova N."/>
            <person name="Pati A."/>
            <person name="Chen A."/>
            <person name="Palaniappan K."/>
            <person name="Land M."/>
            <person name="Chang Y.J."/>
            <person name="Jeffries C.D."/>
            <person name="Brambilla E.M."/>
            <person name="Rohde M."/>
            <person name="Spring S."/>
            <person name="Detter J.C."/>
            <person name="Woyke T."/>
            <person name="Bristow J."/>
            <person name="Eisen J.A."/>
            <person name="Markowitz V."/>
            <person name="Hugenholtz P."/>
            <person name="Kyrpides N.C."/>
            <person name="Klenk H.P."/>
        </authorList>
    </citation>
    <scope>NUCLEOTIDE SEQUENCE [LARGE SCALE GENOMIC DNA]</scope>
    <source>
        <strain evidence="3">ATCC BAA-1197 / DSM 17291 / Cas60314</strain>
    </source>
</reference>
<dbReference type="PANTHER" id="PTHR37423">
    <property type="entry name" value="SOLUBLE LYTIC MUREIN TRANSGLYCOSYLASE-RELATED"/>
    <property type="match status" value="1"/>
</dbReference>
<evidence type="ECO:0000313" key="2">
    <source>
        <dbReference type="EMBL" id="AER65779.1"/>
    </source>
</evidence>